<sequence>MQSTLRRARALEHRGCPPCLAVKRTSVCVGSINQTALPLFENLRASRTTKLLKVWLNPAIFLALQGAFVEHETRLQNLHLKRKITTVLVKTPEDLQRCDGLIIPGGESTTIALLARLSGLLEPLKGFIKTKPVWGTCAGAILLSQSVTNAKKDGQELLGGVSVDIARNGWGSQVESFEAPLDVNGLADSSVPFTGIFIRAPVVLGLAPNAPIQVIARLPPHLLPEPAEDENDPRTIVALRQGLHLLTTFHPELTQDARFHDYFARNCVFPTVQVS</sequence>
<name>A0A8H6YA77_9AGAR</name>
<dbReference type="GO" id="GO:0008614">
    <property type="term" value="P:pyridoxine metabolic process"/>
    <property type="evidence" value="ECO:0007669"/>
    <property type="project" value="TreeGrafter"/>
</dbReference>
<dbReference type="GO" id="GO:0005829">
    <property type="term" value="C:cytosol"/>
    <property type="evidence" value="ECO:0007669"/>
    <property type="project" value="TreeGrafter"/>
</dbReference>
<dbReference type="GO" id="GO:0016829">
    <property type="term" value="F:lyase activity"/>
    <property type="evidence" value="ECO:0007669"/>
    <property type="project" value="UniProtKB-KW"/>
</dbReference>
<proteinExistence type="inferred from homology"/>
<evidence type="ECO:0000313" key="7">
    <source>
        <dbReference type="EMBL" id="KAF7354681.1"/>
    </source>
</evidence>
<accession>A0A8H6YA77</accession>
<organism evidence="7 8">
    <name type="scientific">Mycena sanguinolenta</name>
    <dbReference type="NCBI Taxonomy" id="230812"/>
    <lineage>
        <taxon>Eukaryota</taxon>
        <taxon>Fungi</taxon>
        <taxon>Dikarya</taxon>
        <taxon>Basidiomycota</taxon>
        <taxon>Agaricomycotina</taxon>
        <taxon>Agaricomycetes</taxon>
        <taxon>Agaricomycetidae</taxon>
        <taxon>Agaricales</taxon>
        <taxon>Marasmiineae</taxon>
        <taxon>Mycenaceae</taxon>
        <taxon>Mycena</taxon>
    </lineage>
</organism>
<dbReference type="Pfam" id="PF01174">
    <property type="entry name" value="SNO"/>
    <property type="match status" value="1"/>
</dbReference>
<comment type="caution">
    <text evidence="7">The sequence shown here is derived from an EMBL/GenBank/DDBJ whole genome shotgun (WGS) entry which is preliminary data.</text>
</comment>
<keyword evidence="3" id="KW-0378">Hydrolase</keyword>
<protein>
    <recommendedName>
        <fullName evidence="2">glutaminase</fullName>
        <ecNumber evidence="2">3.5.1.2</ecNumber>
    </recommendedName>
</protein>
<evidence type="ECO:0000256" key="4">
    <source>
        <dbReference type="ARBA" id="ARBA00022962"/>
    </source>
</evidence>
<dbReference type="AlphaFoldDB" id="A0A8H6YA77"/>
<dbReference type="OrthoDB" id="2039at2759"/>
<dbReference type="Gene3D" id="3.40.50.880">
    <property type="match status" value="1"/>
</dbReference>
<dbReference type="EC" id="3.5.1.2" evidence="2"/>
<dbReference type="PROSITE" id="PS51273">
    <property type="entry name" value="GATASE_TYPE_1"/>
    <property type="match status" value="1"/>
</dbReference>
<keyword evidence="8" id="KW-1185">Reference proteome</keyword>
<dbReference type="Proteomes" id="UP000623467">
    <property type="component" value="Unassembled WGS sequence"/>
</dbReference>
<dbReference type="GO" id="GO:1903600">
    <property type="term" value="C:glutaminase complex"/>
    <property type="evidence" value="ECO:0007669"/>
    <property type="project" value="TreeGrafter"/>
</dbReference>
<evidence type="ECO:0000256" key="2">
    <source>
        <dbReference type="ARBA" id="ARBA00012918"/>
    </source>
</evidence>
<evidence type="ECO:0000313" key="8">
    <source>
        <dbReference type="Proteomes" id="UP000623467"/>
    </source>
</evidence>
<evidence type="ECO:0000256" key="5">
    <source>
        <dbReference type="ARBA" id="ARBA00023239"/>
    </source>
</evidence>
<dbReference type="PANTHER" id="PTHR31559:SF0">
    <property type="entry name" value="PYRIDOXAL 5'-PHOSPHATE SYNTHASE SUBUNIT SNO1-RELATED"/>
    <property type="match status" value="1"/>
</dbReference>
<keyword evidence="7" id="KW-0808">Transferase</keyword>
<evidence type="ECO:0000256" key="1">
    <source>
        <dbReference type="ARBA" id="ARBA00008345"/>
    </source>
</evidence>
<dbReference type="EMBL" id="JACAZH010000011">
    <property type="protein sequence ID" value="KAF7354681.1"/>
    <property type="molecule type" value="Genomic_DNA"/>
</dbReference>
<dbReference type="GO" id="GO:0016740">
    <property type="term" value="F:transferase activity"/>
    <property type="evidence" value="ECO:0007669"/>
    <property type="project" value="UniProtKB-KW"/>
</dbReference>
<dbReference type="PANTHER" id="PTHR31559">
    <property type="entry name" value="PYRIDOXAL 5'-PHOSPHATE SYNTHASE SUBUNIT SNO"/>
    <property type="match status" value="1"/>
</dbReference>
<dbReference type="GO" id="GO:0042823">
    <property type="term" value="P:pyridoxal phosphate biosynthetic process"/>
    <property type="evidence" value="ECO:0007669"/>
    <property type="project" value="InterPro"/>
</dbReference>
<dbReference type="NCBIfam" id="TIGR03800">
    <property type="entry name" value="PLP_synth_Pdx2"/>
    <property type="match status" value="1"/>
</dbReference>
<dbReference type="InterPro" id="IPR029062">
    <property type="entry name" value="Class_I_gatase-like"/>
</dbReference>
<evidence type="ECO:0000256" key="3">
    <source>
        <dbReference type="ARBA" id="ARBA00022801"/>
    </source>
</evidence>
<reference evidence="7" key="1">
    <citation type="submission" date="2020-05" db="EMBL/GenBank/DDBJ databases">
        <title>Mycena genomes resolve the evolution of fungal bioluminescence.</title>
        <authorList>
            <person name="Tsai I.J."/>
        </authorList>
    </citation>
    <scope>NUCLEOTIDE SEQUENCE</scope>
    <source>
        <strain evidence="7">160909Yilan</strain>
    </source>
</reference>
<comment type="catalytic activity">
    <reaction evidence="6">
        <text>L-glutamine + H2O = L-glutamate + NH4(+)</text>
        <dbReference type="Rhea" id="RHEA:15889"/>
        <dbReference type="ChEBI" id="CHEBI:15377"/>
        <dbReference type="ChEBI" id="CHEBI:28938"/>
        <dbReference type="ChEBI" id="CHEBI:29985"/>
        <dbReference type="ChEBI" id="CHEBI:58359"/>
        <dbReference type="EC" id="3.5.1.2"/>
    </reaction>
</comment>
<dbReference type="PROSITE" id="PS01236">
    <property type="entry name" value="PDXT_SNO_1"/>
    <property type="match status" value="1"/>
</dbReference>
<dbReference type="InterPro" id="IPR002161">
    <property type="entry name" value="PdxT/SNO"/>
</dbReference>
<gene>
    <name evidence="7" type="ORF">MSAN_01381800</name>
</gene>
<dbReference type="SUPFAM" id="SSF52317">
    <property type="entry name" value="Class I glutamine amidotransferase-like"/>
    <property type="match status" value="1"/>
</dbReference>
<keyword evidence="4 7" id="KW-0315">Glutamine amidotransferase</keyword>
<comment type="similarity">
    <text evidence="1">Belongs to the glutaminase PdxT/SNO family.</text>
</comment>
<evidence type="ECO:0000256" key="6">
    <source>
        <dbReference type="ARBA" id="ARBA00049534"/>
    </source>
</evidence>
<dbReference type="CDD" id="cd01749">
    <property type="entry name" value="GATase1_PB"/>
    <property type="match status" value="1"/>
</dbReference>
<dbReference type="GO" id="GO:0004359">
    <property type="term" value="F:glutaminase activity"/>
    <property type="evidence" value="ECO:0007669"/>
    <property type="project" value="UniProtKB-EC"/>
</dbReference>
<keyword evidence="5" id="KW-0456">Lyase</keyword>
<dbReference type="PROSITE" id="PS51130">
    <property type="entry name" value="PDXT_SNO_2"/>
    <property type="match status" value="1"/>
</dbReference>
<dbReference type="InterPro" id="IPR021196">
    <property type="entry name" value="PdxT/SNO_CS"/>
</dbReference>